<keyword evidence="1" id="KW-0812">Transmembrane</keyword>
<dbReference type="Proteomes" id="UP000820977">
    <property type="component" value="Unassembled WGS sequence"/>
</dbReference>
<comment type="caution">
    <text evidence="2">The sequence shown here is derived from an EMBL/GenBank/DDBJ whole genome shotgun (WGS) entry which is preliminary data.</text>
</comment>
<feature type="transmembrane region" description="Helical" evidence="1">
    <location>
        <begin position="64"/>
        <end position="83"/>
    </location>
</feature>
<reference evidence="2 3" key="1">
    <citation type="submission" date="2020-05" db="EMBL/GenBank/DDBJ databases">
        <title>Distinct polysaccharide utilization as determinants for interspecies competition between intestinal Prevotella spp.</title>
        <authorList>
            <person name="Galvez E.J.C."/>
            <person name="Iljazovic A."/>
            <person name="Strowig T."/>
        </authorList>
    </citation>
    <scope>NUCLEOTIDE SEQUENCE [LARGE SCALE GENOMIC DNA]</scope>
    <source>
        <strain evidence="2 3">PCHR</strain>
    </source>
</reference>
<keyword evidence="1" id="KW-1133">Transmembrane helix</keyword>
<protein>
    <recommendedName>
        <fullName evidence="4">ABC transporter permease</fullName>
    </recommendedName>
</protein>
<keyword evidence="3" id="KW-1185">Reference proteome</keyword>
<dbReference type="EMBL" id="JABKKJ010000008">
    <property type="protein sequence ID" value="NPE25163.1"/>
    <property type="molecule type" value="Genomic_DNA"/>
</dbReference>
<feature type="transmembrane region" description="Helical" evidence="1">
    <location>
        <begin position="230"/>
        <end position="248"/>
    </location>
</feature>
<name>A0ABX2B2W9_9BACT</name>
<gene>
    <name evidence="2" type="ORF">HPS54_06470</name>
</gene>
<feature type="transmembrane region" description="Helical" evidence="1">
    <location>
        <begin position="167"/>
        <end position="188"/>
    </location>
</feature>
<organism evidence="2 3">
    <name type="scientific">Xylanibacter caecicola</name>
    <dbReference type="NCBI Taxonomy" id="2736294"/>
    <lineage>
        <taxon>Bacteria</taxon>
        <taxon>Pseudomonadati</taxon>
        <taxon>Bacteroidota</taxon>
        <taxon>Bacteroidia</taxon>
        <taxon>Bacteroidales</taxon>
        <taxon>Prevotellaceae</taxon>
        <taxon>Xylanibacter</taxon>
    </lineage>
</organism>
<dbReference type="RefSeq" id="WP_172344653.1">
    <property type="nucleotide sequence ID" value="NZ_CASYYZ010000092.1"/>
</dbReference>
<evidence type="ECO:0000256" key="1">
    <source>
        <dbReference type="SAM" id="Phobius"/>
    </source>
</evidence>
<proteinExistence type="predicted"/>
<evidence type="ECO:0000313" key="2">
    <source>
        <dbReference type="EMBL" id="NPE25163.1"/>
    </source>
</evidence>
<accession>A0ABX2B2W9</accession>
<keyword evidence="1" id="KW-0472">Membrane</keyword>
<feature type="transmembrane region" description="Helical" evidence="1">
    <location>
        <begin position="200"/>
        <end position="218"/>
    </location>
</feature>
<evidence type="ECO:0000313" key="3">
    <source>
        <dbReference type="Proteomes" id="UP000820977"/>
    </source>
</evidence>
<evidence type="ECO:0008006" key="4">
    <source>
        <dbReference type="Google" id="ProtNLM"/>
    </source>
</evidence>
<feature type="transmembrane region" description="Helical" evidence="1">
    <location>
        <begin position="25"/>
        <end position="44"/>
    </location>
</feature>
<sequence length="266" mass="30721">MAKTFDINRFMQLSKWSVYTYKKEYITTVTMATVIFFIILFMRFNLMGLNDVIMDGMETFSHTAVGLLMFIFSISGCYLLNNMKTKQQRLMFKLLPASDAEKFLARYLYVTVFWIVGCIVAYCIADVLRLSLSLITGHGMQTTTIPYFFTALTNTVTFNNVNDTADAIFSVEMLMFTHSLYLLGGTLFRRRQFVLTSMTMILGTILLAWVASWFVGSYSFNISTESLKGFVYFIMCLLPVLTAAAYWLSYRIFKRMQVVNNKWINL</sequence>
<feature type="transmembrane region" description="Helical" evidence="1">
    <location>
        <begin position="104"/>
        <end position="125"/>
    </location>
</feature>